<dbReference type="EC" id="4.4.1.13" evidence="2"/>
<dbReference type="CDD" id="cd00609">
    <property type="entry name" value="AAT_like"/>
    <property type="match status" value="1"/>
</dbReference>
<dbReference type="InterPro" id="IPR051798">
    <property type="entry name" value="Class-II_PLP-Dep_Aminotrans"/>
</dbReference>
<dbReference type="Gene3D" id="3.90.1150.10">
    <property type="entry name" value="Aspartate Aminotransferase, domain 1"/>
    <property type="match status" value="1"/>
</dbReference>
<dbReference type="GO" id="GO:0047804">
    <property type="term" value="F:cysteine-S-conjugate beta-lyase activity"/>
    <property type="evidence" value="ECO:0007669"/>
    <property type="project" value="UniProtKB-EC"/>
</dbReference>
<protein>
    <recommendedName>
        <fullName evidence="2">cysteine-S-conjugate beta-lyase</fullName>
        <ecNumber evidence="2">4.4.1.13</ecNumber>
    </recommendedName>
</protein>
<dbReference type="NCBIfam" id="TIGR04350">
    <property type="entry name" value="C_S_lyase_PatB"/>
    <property type="match status" value="1"/>
</dbReference>
<dbReference type="InterPro" id="IPR015421">
    <property type="entry name" value="PyrdxlP-dep_Trfase_major"/>
</dbReference>
<evidence type="ECO:0000313" key="7">
    <source>
        <dbReference type="EMBL" id="MFC7395540.1"/>
    </source>
</evidence>
<dbReference type="Proteomes" id="UP001596505">
    <property type="component" value="Unassembled WGS sequence"/>
</dbReference>
<comment type="similarity">
    <text evidence="5">Belongs to the class-II pyridoxal-phosphate-dependent aminotransferase family. MalY/PatB cystathionine beta-lyase subfamily.</text>
</comment>
<dbReference type="InterPro" id="IPR015424">
    <property type="entry name" value="PyrdxlP-dep_Trfase"/>
</dbReference>
<comment type="cofactor">
    <cofactor evidence="1">
        <name>pyridoxal 5'-phosphate</name>
        <dbReference type="ChEBI" id="CHEBI:597326"/>
    </cofactor>
</comment>
<dbReference type="InterPro" id="IPR004839">
    <property type="entry name" value="Aminotransferase_I/II_large"/>
</dbReference>
<dbReference type="InterPro" id="IPR027619">
    <property type="entry name" value="C-S_lyase_PatB-like"/>
</dbReference>
<organism evidence="7 8">
    <name type="scientific">Scopulibacillus cellulosilyticus</name>
    <dbReference type="NCBI Taxonomy" id="2665665"/>
    <lineage>
        <taxon>Bacteria</taxon>
        <taxon>Bacillati</taxon>
        <taxon>Bacillota</taxon>
        <taxon>Bacilli</taxon>
        <taxon>Bacillales</taxon>
        <taxon>Sporolactobacillaceae</taxon>
        <taxon>Scopulibacillus</taxon>
    </lineage>
</organism>
<evidence type="ECO:0000256" key="3">
    <source>
        <dbReference type="ARBA" id="ARBA00022898"/>
    </source>
</evidence>
<name>A0ABW2Q4D2_9BACL</name>
<evidence type="ECO:0000256" key="2">
    <source>
        <dbReference type="ARBA" id="ARBA00012224"/>
    </source>
</evidence>
<reference evidence="8" key="1">
    <citation type="journal article" date="2019" name="Int. J. Syst. Evol. Microbiol.">
        <title>The Global Catalogue of Microorganisms (GCM) 10K type strain sequencing project: providing services to taxonomists for standard genome sequencing and annotation.</title>
        <authorList>
            <consortium name="The Broad Institute Genomics Platform"/>
            <consortium name="The Broad Institute Genome Sequencing Center for Infectious Disease"/>
            <person name="Wu L."/>
            <person name="Ma J."/>
        </authorList>
    </citation>
    <scope>NUCLEOTIDE SEQUENCE [LARGE SCALE GENOMIC DNA]</scope>
    <source>
        <strain evidence="8">CGMCC 1.16305</strain>
    </source>
</reference>
<dbReference type="PANTHER" id="PTHR43525:SF1">
    <property type="entry name" value="PROTEIN MALY"/>
    <property type="match status" value="1"/>
</dbReference>
<dbReference type="PANTHER" id="PTHR43525">
    <property type="entry name" value="PROTEIN MALY"/>
    <property type="match status" value="1"/>
</dbReference>
<evidence type="ECO:0000313" key="8">
    <source>
        <dbReference type="Proteomes" id="UP001596505"/>
    </source>
</evidence>
<sequence>MNYCFDEVIDRTHTFARKWSKDVLLKEFNTDDVIPMWIADMDFACPPPVVNALRKVADQRIYGYTYVPDVYYQAIIDWNKRRHHWTVKKDWITLTHGTVSTLHYIVQAFCQPGDKVLVQTPGYQPFQRAAEHHQCQLVTNPLVLKDGKYYLDFDDLEAKAKDPAVKLLIFCNPHNPAGRVWSKEELIKAARICRDHDVLMVSDEIHKDISLYGHKPISLASISQEIAENCIVCVSPNKAFNFGGLKSSYTVIANDDIRLRLQEQLQINSITSPNVFAVPALVAAYTKCDDWLDQLNAYIENNFDTIRKFLADHLPKIQLIEPEATYLAWLDVRKFEITNHELQERLINQGKVALEDGNDFIADGEGFIRMNLGCPKSVVEEALRRMAKCLKTL</sequence>
<accession>A0ABW2Q4D2</accession>
<dbReference type="EMBL" id="JBHTCO010000045">
    <property type="protein sequence ID" value="MFC7395540.1"/>
    <property type="molecule type" value="Genomic_DNA"/>
</dbReference>
<keyword evidence="8" id="KW-1185">Reference proteome</keyword>
<proteinExistence type="inferred from homology"/>
<evidence type="ECO:0000256" key="1">
    <source>
        <dbReference type="ARBA" id="ARBA00001933"/>
    </source>
</evidence>
<gene>
    <name evidence="7" type="ORF">ACFQRG_21765</name>
</gene>
<evidence type="ECO:0000256" key="4">
    <source>
        <dbReference type="ARBA" id="ARBA00023239"/>
    </source>
</evidence>
<comment type="caution">
    <text evidence="7">The sequence shown here is derived from an EMBL/GenBank/DDBJ whole genome shotgun (WGS) entry which is preliminary data.</text>
</comment>
<dbReference type="InterPro" id="IPR015422">
    <property type="entry name" value="PyrdxlP-dep_Trfase_small"/>
</dbReference>
<dbReference type="SUPFAM" id="SSF53383">
    <property type="entry name" value="PLP-dependent transferases"/>
    <property type="match status" value="1"/>
</dbReference>
<evidence type="ECO:0000256" key="5">
    <source>
        <dbReference type="ARBA" id="ARBA00037974"/>
    </source>
</evidence>
<keyword evidence="3" id="KW-0663">Pyridoxal phosphate</keyword>
<dbReference type="Pfam" id="PF00155">
    <property type="entry name" value="Aminotran_1_2"/>
    <property type="match status" value="1"/>
</dbReference>
<evidence type="ECO:0000259" key="6">
    <source>
        <dbReference type="Pfam" id="PF00155"/>
    </source>
</evidence>
<dbReference type="Gene3D" id="3.40.640.10">
    <property type="entry name" value="Type I PLP-dependent aspartate aminotransferase-like (Major domain)"/>
    <property type="match status" value="1"/>
</dbReference>
<feature type="domain" description="Aminotransferase class I/classII large" evidence="6">
    <location>
        <begin position="34"/>
        <end position="385"/>
    </location>
</feature>
<dbReference type="RefSeq" id="WP_380970312.1">
    <property type="nucleotide sequence ID" value="NZ_JBHTCO010000045.1"/>
</dbReference>
<keyword evidence="4 7" id="KW-0456">Lyase</keyword>